<dbReference type="GeneID" id="33556736"/>
<dbReference type="RefSeq" id="XP_021872701.1">
    <property type="nucleotide sequence ID" value="XM_022014928.1"/>
</dbReference>
<gene>
    <name evidence="4" type="ORF">BD324DRAFT_617506</name>
</gene>
<keyword evidence="3" id="KW-1133">Transmembrane helix</keyword>
<reference evidence="4 5" key="1">
    <citation type="submission" date="2017-03" db="EMBL/GenBank/DDBJ databases">
        <title>Widespread Adenine N6-methylation of Active Genes in Fungi.</title>
        <authorList>
            <consortium name="DOE Joint Genome Institute"/>
            <person name="Mondo S.J."/>
            <person name="Dannebaum R.O."/>
            <person name="Kuo R.C."/>
            <person name="Louie K.B."/>
            <person name="Bewick A.J."/>
            <person name="Labutti K."/>
            <person name="Haridas S."/>
            <person name="Kuo A."/>
            <person name="Salamov A."/>
            <person name="Ahrendt S.R."/>
            <person name="Lau R."/>
            <person name="Bowen B.P."/>
            <person name="Lipzen A."/>
            <person name="Sullivan W."/>
            <person name="Andreopoulos W.B."/>
            <person name="Clum A."/>
            <person name="Lindquist E."/>
            <person name="Daum C."/>
            <person name="Northen T.R."/>
            <person name="Ramamoorthy G."/>
            <person name="Schmitz R.J."/>
            <person name="Gryganskyi A."/>
            <person name="Culley D."/>
            <person name="Magnuson J."/>
            <person name="James T.Y."/>
            <person name="O'Malley M.A."/>
            <person name="Stajich J.E."/>
            <person name="Spatafora J.W."/>
            <person name="Visel A."/>
            <person name="Grigoriev I.V."/>
        </authorList>
    </citation>
    <scope>NUCLEOTIDE SEQUENCE [LARGE SCALE GENOMIC DNA]</scope>
    <source>
        <strain evidence="4 5">NRRL Y-17943</strain>
    </source>
</reference>
<comment type="similarity">
    <text evidence="1">Belongs to the 'GDSL' lipolytic enzyme family.</text>
</comment>
<accession>A0A1Y1ULB4</accession>
<keyword evidence="5" id="KW-1185">Reference proteome</keyword>
<dbReference type="AlphaFoldDB" id="A0A1Y1ULB4"/>
<dbReference type="PANTHER" id="PTHR22835:SF659">
    <property type="entry name" value="GDSL LIPASE_ACYLHYDROLASE, PUTATIVE (AFU_ORTHOLOGUE AFUA_2G00510)-RELATED"/>
    <property type="match status" value="1"/>
</dbReference>
<protein>
    <submittedName>
        <fullName evidence="4">Uncharacterized protein</fullName>
    </submittedName>
</protein>
<dbReference type="InParanoid" id="A0A1Y1ULB4"/>
<evidence type="ECO:0000313" key="5">
    <source>
        <dbReference type="Proteomes" id="UP000193218"/>
    </source>
</evidence>
<dbReference type="OrthoDB" id="1600564at2759"/>
<keyword evidence="3" id="KW-0812">Transmembrane</keyword>
<dbReference type="Gene3D" id="3.40.50.1110">
    <property type="entry name" value="SGNH hydrolase"/>
    <property type="match status" value="1"/>
</dbReference>
<name>A0A1Y1ULB4_9TREE</name>
<dbReference type="STRING" id="4999.A0A1Y1ULB4"/>
<dbReference type="InterPro" id="IPR036514">
    <property type="entry name" value="SGNH_hydro_sf"/>
</dbReference>
<evidence type="ECO:0000256" key="1">
    <source>
        <dbReference type="ARBA" id="ARBA00008668"/>
    </source>
</evidence>
<dbReference type="EMBL" id="NBSH01000003">
    <property type="protein sequence ID" value="ORX38838.1"/>
    <property type="molecule type" value="Genomic_DNA"/>
</dbReference>
<dbReference type="PANTHER" id="PTHR22835">
    <property type="entry name" value="ZINC FINGER FYVE DOMAIN CONTAINING PROTEIN"/>
    <property type="match status" value="1"/>
</dbReference>
<dbReference type="InterPro" id="IPR001087">
    <property type="entry name" value="GDSL"/>
</dbReference>
<feature type="region of interest" description="Disordered" evidence="2">
    <location>
        <begin position="74"/>
        <end position="93"/>
    </location>
</feature>
<comment type="caution">
    <text evidence="4">The sequence shown here is derived from an EMBL/GenBank/DDBJ whole genome shotgun (WGS) entry which is preliminary data.</text>
</comment>
<feature type="transmembrane region" description="Helical" evidence="3">
    <location>
        <begin position="12"/>
        <end position="31"/>
    </location>
</feature>
<evidence type="ECO:0000313" key="4">
    <source>
        <dbReference type="EMBL" id="ORX38838.1"/>
    </source>
</evidence>
<dbReference type="Proteomes" id="UP000193218">
    <property type="component" value="Unassembled WGS sequence"/>
</dbReference>
<dbReference type="Pfam" id="PF00657">
    <property type="entry name" value="Lipase_GDSL"/>
    <property type="match status" value="1"/>
</dbReference>
<organism evidence="4 5">
    <name type="scientific">Kockovaella imperatae</name>
    <dbReference type="NCBI Taxonomy" id="4999"/>
    <lineage>
        <taxon>Eukaryota</taxon>
        <taxon>Fungi</taxon>
        <taxon>Dikarya</taxon>
        <taxon>Basidiomycota</taxon>
        <taxon>Agaricomycotina</taxon>
        <taxon>Tremellomycetes</taxon>
        <taxon>Tremellales</taxon>
        <taxon>Cuniculitremaceae</taxon>
        <taxon>Kockovaella</taxon>
    </lineage>
</organism>
<dbReference type="GO" id="GO:0016788">
    <property type="term" value="F:hydrolase activity, acting on ester bonds"/>
    <property type="evidence" value="ECO:0007669"/>
    <property type="project" value="InterPro"/>
</dbReference>
<dbReference type="SUPFAM" id="SSF52266">
    <property type="entry name" value="SGNH hydrolase"/>
    <property type="match status" value="1"/>
</dbReference>
<evidence type="ECO:0000256" key="2">
    <source>
        <dbReference type="SAM" id="MobiDB-lite"/>
    </source>
</evidence>
<evidence type="ECO:0000256" key="3">
    <source>
        <dbReference type="SAM" id="Phobius"/>
    </source>
</evidence>
<keyword evidence="3" id="KW-0472">Membrane</keyword>
<proteinExistence type="inferred from homology"/>
<sequence length="370" mass="42414">MSSRHSPQPKRQASIACIALVVMTGIIFLFGHPEAPSNICSSFDRDYLVGVGKYGGTRTDRLKAYKAQFPALRPLTDRGRPTAPSPSGSKDHQITPFDWPTIKTLFAFGDSFTTNYQYRMYQEWQDRGDGTFDPAVHLNNRKTDRIWTDWLWSTFTDTSKTKYYNLARPGATISREVLPPGQEEWGTLEDQLADFEQIFSRGSGQSNNNNNDDWQSNSTLFLMFFGINDISQLDRRTAFDSPIQQTCGQFAHALFEQSSKLYDMGARHFVFLNAHPFYRSPKYTLEGGVGHDVYGRVVDSVTWFNEAYGDEIELFRQRHPQANVISFDLFRYIDLIMDEPELFGMTETERFHMTIDDTGDETNHGRLGFV</sequence>